<reference evidence="2" key="1">
    <citation type="submission" date="2022-11" db="EMBL/GenBank/DDBJ databases">
        <authorList>
            <person name="Petersen C."/>
        </authorList>
    </citation>
    <scope>NUCLEOTIDE SEQUENCE</scope>
    <source>
        <strain evidence="2">IBT 23319</strain>
    </source>
</reference>
<dbReference type="PANTHER" id="PTHR33442:SF5">
    <property type="entry name" value="BIFUNCTIONAL TRANS-3-HYDROXY-L-PROLINE DEHYDRATASE_2-EPIMERASE"/>
    <property type="match status" value="1"/>
</dbReference>
<dbReference type="RefSeq" id="XP_056500599.1">
    <property type="nucleotide sequence ID" value="XM_056645361.1"/>
</dbReference>
<dbReference type="GeneID" id="81384528"/>
<dbReference type="OrthoDB" id="6409228at2759"/>
<sequence length="104" mass="11103">MESEEYVPMSGGNTIGTTTVLLETGMVKMAEPSTSLILDTTAGLLRVIADCKDGKCEAVSFDNVPAFVFALDHPVDVPGLGTILVDVAWGDRDANKQSKWTQVD</sequence>
<dbReference type="InterPro" id="IPR008794">
    <property type="entry name" value="Pro_racemase_fam"/>
</dbReference>
<dbReference type="EMBL" id="JAPQKT010000005">
    <property type="protein sequence ID" value="KAJ5231855.1"/>
    <property type="molecule type" value="Genomic_DNA"/>
</dbReference>
<dbReference type="Proteomes" id="UP001147733">
    <property type="component" value="Unassembled WGS sequence"/>
</dbReference>
<accession>A0A9W9NYN8</accession>
<protein>
    <submittedName>
        <fullName evidence="2">Uncharacterized protein</fullName>
    </submittedName>
</protein>
<comment type="caution">
    <text evidence="2">The sequence shown here is derived from an EMBL/GenBank/DDBJ whole genome shotgun (WGS) entry which is preliminary data.</text>
</comment>
<dbReference type="GO" id="GO:0047580">
    <property type="term" value="F:4-hydroxyproline epimerase activity"/>
    <property type="evidence" value="ECO:0007669"/>
    <property type="project" value="TreeGrafter"/>
</dbReference>
<proteinExistence type="inferred from homology"/>
<dbReference type="PANTHER" id="PTHR33442">
    <property type="entry name" value="TRANS-3-HYDROXY-L-PROLINE DEHYDRATASE"/>
    <property type="match status" value="1"/>
</dbReference>
<evidence type="ECO:0000313" key="2">
    <source>
        <dbReference type="EMBL" id="KAJ5231855.1"/>
    </source>
</evidence>
<dbReference type="Gene3D" id="3.10.310.10">
    <property type="entry name" value="Diaminopimelate Epimerase, Chain A, domain 1"/>
    <property type="match status" value="1"/>
</dbReference>
<dbReference type="SUPFAM" id="SSF54506">
    <property type="entry name" value="Diaminopimelate epimerase-like"/>
    <property type="match status" value="1"/>
</dbReference>
<name>A0A9W9NYN8_PENCI</name>
<evidence type="ECO:0000313" key="3">
    <source>
        <dbReference type="Proteomes" id="UP001147733"/>
    </source>
</evidence>
<keyword evidence="3" id="KW-1185">Reference proteome</keyword>
<dbReference type="AlphaFoldDB" id="A0A9W9NYN8"/>
<organism evidence="2 3">
    <name type="scientific">Penicillium citrinum</name>
    <dbReference type="NCBI Taxonomy" id="5077"/>
    <lineage>
        <taxon>Eukaryota</taxon>
        <taxon>Fungi</taxon>
        <taxon>Dikarya</taxon>
        <taxon>Ascomycota</taxon>
        <taxon>Pezizomycotina</taxon>
        <taxon>Eurotiomycetes</taxon>
        <taxon>Eurotiomycetidae</taxon>
        <taxon>Eurotiales</taxon>
        <taxon>Aspergillaceae</taxon>
        <taxon>Penicillium</taxon>
    </lineage>
</organism>
<evidence type="ECO:0000256" key="1">
    <source>
        <dbReference type="ARBA" id="ARBA00007529"/>
    </source>
</evidence>
<gene>
    <name evidence="2" type="ORF">N7469_006443</name>
</gene>
<comment type="similarity">
    <text evidence="1">Belongs to the proline racemase family.</text>
</comment>
<dbReference type="Pfam" id="PF05544">
    <property type="entry name" value="Pro_racemase"/>
    <property type="match status" value="1"/>
</dbReference>
<reference evidence="2" key="2">
    <citation type="journal article" date="2023" name="IMA Fungus">
        <title>Comparative genomic study of the Penicillium genus elucidates a diverse pangenome and 15 lateral gene transfer events.</title>
        <authorList>
            <person name="Petersen C."/>
            <person name="Sorensen T."/>
            <person name="Nielsen M.R."/>
            <person name="Sondergaard T.E."/>
            <person name="Sorensen J.L."/>
            <person name="Fitzpatrick D.A."/>
            <person name="Frisvad J.C."/>
            <person name="Nielsen K.L."/>
        </authorList>
    </citation>
    <scope>NUCLEOTIDE SEQUENCE</scope>
    <source>
        <strain evidence="2">IBT 23319</strain>
    </source>
</reference>